<keyword evidence="2" id="KW-1185">Reference proteome</keyword>
<gene>
    <name evidence="1" type="ORF">WN48_06718</name>
</gene>
<sequence length="246" mass="28949">MANESIPRENDIILREQWKQRILRVMYCQQNVGHVFECGKQNSRRKLEVSIDESNKMDIIFENLQLSSCRNIKIVYLKKRKLTQKEERRIDNLKTELIAKEARGKAVNLITGDNSAVISKLYQVIVHKNEEEIFVCHICNNGLYSSREEQEAGREAQKIGEFMYRVDAISQENRKMAFRRWQKADLTVSTLRKAELSYPVLVNPQIRPVCRRECCQPLREPYHRHGNSGHWVEQPFKPYRNVSSSL</sequence>
<dbReference type="Proteomes" id="UP000250275">
    <property type="component" value="Unassembled WGS sequence"/>
</dbReference>
<name>A0A310SG96_9HYME</name>
<dbReference type="EMBL" id="KQ764553">
    <property type="protein sequence ID" value="OAD54480.1"/>
    <property type="molecule type" value="Genomic_DNA"/>
</dbReference>
<protein>
    <submittedName>
        <fullName evidence="1">Uncharacterized protein</fullName>
    </submittedName>
</protein>
<evidence type="ECO:0000313" key="1">
    <source>
        <dbReference type="EMBL" id="OAD54480.1"/>
    </source>
</evidence>
<evidence type="ECO:0000313" key="2">
    <source>
        <dbReference type="Proteomes" id="UP000250275"/>
    </source>
</evidence>
<accession>A0A310SG96</accession>
<reference evidence="1 2" key="1">
    <citation type="submission" date="2015-07" db="EMBL/GenBank/DDBJ databases">
        <title>The genome of Eufriesea mexicana.</title>
        <authorList>
            <person name="Pan H."/>
            <person name="Kapheim K."/>
        </authorList>
    </citation>
    <scope>NUCLEOTIDE SEQUENCE [LARGE SCALE GENOMIC DNA]</scope>
    <source>
        <strain evidence="1">0111107269</strain>
        <tissue evidence="1">Whole body</tissue>
    </source>
</reference>
<dbReference type="AlphaFoldDB" id="A0A310SG96"/>
<proteinExistence type="predicted"/>
<organism evidence="1 2">
    <name type="scientific">Eufriesea mexicana</name>
    <dbReference type="NCBI Taxonomy" id="516756"/>
    <lineage>
        <taxon>Eukaryota</taxon>
        <taxon>Metazoa</taxon>
        <taxon>Ecdysozoa</taxon>
        <taxon>Arthropoda</taxon>
        <taxon>Hexapoda</taxon>
        <taxon>Insecta</taxon>
        <taxon>Pterygota</taxon>
        <taxon>Neoptera</taxon>
        <taxon>Endopterygota</taxon>
        <taxon>Hymenoptera</taxon>
        <taxon>Apocrita</taxon>
        <taxon>Aculeata</taxon>
        <taxon>Apoidea</taxon>
        <taxon>Anthophila</taxon>
        <taxon>Apidae</taxon>
        <taxon>Eufriesea</taxon>
    </lineage>
</organism>